<dbReference type="Proteomes" id="UP000242146">
    <property type="component" value="Unassembled WGS sequence"/>
</dbReference>
<proteinExistence type="predicted"/>
<dbReference type="EMBL" id="MCGT01000013">
    <property type="protein sequence ID" value="ORX54555.1"/>
    <property type="molecule type" value="Genomic_DNA"/>
</dbReference>
<reference evidence="2 3" key="1">
    <citation type="submission" date="2016-07" db="EMBL/GenBank/DDBJ databases">
        <title>Pervasive Adenine N6-methylation of Active Genes in Fungi.</title>
        <authorList>
            <consortium name="DOE Joint Genome Institute"/>
            <person name="Mondo S.J."/>
            <person name="Dannebaum R.O."/>
            <person name="Kuo R.C."/>
            <person name="Labutti K."/>
            <person name="Haridas S."/>
            <person name="Kuo A."/>
            <person name="Salamov A."/>
            <person name="Ahrendt S.R."/>
            <person name="Lipzen A."/>
            <person name="Sullivan W."/>
            <person name="Andreopoulos W.B."/>
            <person name="Clum A."/>
            <person name="Lindquist E."/>
            <person name="Daum C."/>
            <person name="Ramamoorthy G.K."/>
            <person name="Gryganskyi A."/>
            <person name="Culley D."/>
            <person name="Magnuson J.K."/>
            <person name="James T.Y."/>
            <person name="O'Malley M.A."/>
            <person name="Stajich J.E."/>
            <person name="Spatafora J.W."/>
            <person name="Visel A."/>
            <person name="Grigoriev I.V."/>
        </authorList>
    </citation>
    <scope>NUCLEOTIDE SEQUENCE [LARGE SCALE GENOMIC DNA]</scope>
    <source>
        <strain evidence="2 3">NRRL 3301</strain>
    </source>
</reference>
<feature type="region of interest" description="Disordered" evidence="1">
    <location>
        <begin position="52"/>
        <end position="72"/>
    </location>
</feature>
<evidence type="ECO:0000256" key="1">
    <source>
        <dbReference type="SAM" id="MobiDB-lite"/>
    </source>
</evidence>
<feature type="region of interest" description="Disordered" evidence="1">
    <location>
        <begin position="17"/>
        <end position="38"/>
    </location>
</feature>
<comment type="caution">
    <text evidence="2">The sequence shown here is derived from an EMBL/GenBank/DDBJ whole genome shotgun (WGS) entry which is preliminary data.</text>
</comment>
<dbReference type="AlphaFoldDB" id="A0A1X2GIM0"/>
<gene>
    <name evidence="2" type="ORF">DM01DRAFT_1037965</name>
</gene>
<feature type="compositionally biased region" description="Low complexity" evidence="1">
    <location>
        <begin position="25"/>
        <end position="34"/>
    </location>
</feature>
<accession>A0A1X2GIM0</accession>
<keyword evidence="3" id="KW-1185">Reference proteome</keyword>
<organism evidence="2 3">
    <name type="scientific">Hesseltinella vesiculosa</name>
    <dbReference type="NCBI Taxonomy" id="101127"/>
    <lineage>
        <taxon>Eukaryota</taxon>
        <taxon>Fungi</taxon>
        <taxon>Fungi incertae sedis</taxon>
        <taxon>Mucoromycota</taxon>
        <taxon>Mucoromycotina</taxon>
        <taxon>Mucoromycetes</taxon>
        <taxon>Mucorales</taxon>
        <taxon>Cunninghamellaceae</taxon>
        <taxon>Hesseltinella</taxon>
    </lineage>
</organism>
<sequence>MWVITWDFSTASIGSRHHCRSTQRSSPMTTTPPAAAVPPPPSQNYAFASYMMQPPPTSDQAALPPQVQHSLAPNQPQQKINTMFDPSLAFQQTLTPTPLPMVSLDVSNPPANVSTTTIDPMTPFQIGAIPYPMPLSAGPQQPIVPPNGYAL</sequence>
<protein>
    <submittedName>
        <fullName evidence="2">Uncharacterized protein</fullName>
    </submittedName>
</protein>
<evidence type="ECO:0000313" key="2">
    <source>
        <dbReference type="EMBL" id="ORX54555.1"/>
    </source>
</evidence>
<name>A0A1X2GIM0_9FUNG</name>
<evidence type="ECO:0000313" key="3">
    <source>
        <dbReference type="Proteomes" id="UP000242146"/>
    </source>
</evidence>